<evidence type="ECO:0000256" key="2">
    <source>
        <dbReference type="ARBA" id="ARBA00012882"/>
    </source>
</evidence>
<keyword evidence="4 5" id="KW-0012">Acyltransferase</keyword>
<evidence type="ECO:0000256" key="4">
    <source>
        <dbReference type="ARBA" id="ARBA00023315"/>
    </source>
</evidence>
<dbReference type="InterPro" id="IPR028345">
    <property type="entry name" value="Antibiotic_NAT-like"/>
</dbReference>
<protein>
    <recommendedName>
        <fullName evidence="2 5">Aminoglycoside N(3)-acetyltransferase</fullName>
        <ecNumber evidence="5">2.3.1.-</ecNumber>
    </recommendedName>
</protein>
<dbReference type="PANTHER" id="PTHR11104">
    <property type="entry name" value="AMINOGLYCOSIDE N3-ACETYLTRANSFERASE"/>
    <property type="match status" value="1"/>
</dbReference>
<comment type="similarity">
    <text evidence="1 5">Belongs to the antibiotic N-acetyltransferase family.</text>
</comment>
<dbReference type="OrthoDB" id="7330654at2"/>
<evidence type="ECO:0000313" key="7">
    <source>
        <dbReference type="Proteomes" id="UP000000692"/>
    </source>
</evidence>
<sequence>MVHAAISRIGPVLGGVDTVIAALREVAGTVLAYADWNADYEALLGPDGSIPQAWRDLVPGFHAGTSRAARGNGIFPEFLRTTPGALRSANPGASVVAIGDQAAALTADHPLDDGYGPGSPFARLVAAGGKVLMLGAPLDTITLLHHAEHLADVPGKRIKRVEVPFATPEGTRWRWCHEFDTADPVIAGLPDDYFGQILRDYLVIGRAEQGRVGQAAAVLVDASEITAFAIDWIEEFARR</sequence>
<reference evidence="6 7" key="1">
    <citation type="journal article" date="2011" name="J. Bacteriol.">
        <title>Complete genome sequence of the industrial strain Ketogulonicigenium vulgare WSH-001.</title>
        <authorList>
            <person name="Liu L."/>
            <person name="Li Y."/>
            <person name="Zhang J."/>
            <person name="Zhou Z."/>
            <person name="Liu J."/>
            <person name="Li X."/>
            <person name="Zhou J."/>
            <person name="Du G."/>
            <person name="Wang L."/>
            <person name="Chen J."/>
        </authorList>
    </citation>
    <scope>NUCLEOTIDE SEQUENCE [LARGE SCALE GENOMIC DNA]</scope>
    <source>
        <strain evidence="6 7">WSH-001</strain>
    </source>
</reference>
<name>F9Y541_KETVW</name>
<dbReference type="HOGENOM" id="CLU_060091_1_1_5"/>
<keyword evidence="7" id="KW-1185">Reference proteome</keyword>
<evidence type="ECO:0000256" key="3">
    <source>
        <dbReference type="ARBA" id="ARBA00022679"/>
    </source>
</evidence>
<organism evidence="6 7">
    <name type="scientific">Ketogulonicigenium vulgare (strain WSH-001)</name>
    <dbReference type="NCBI Taxonomy" id="759362"/>
    <lineage>
        <taxon>Bacteria</taxon>
        <taxon>Pseudomonadati</taxon>
        <taxon>Pseudomonadota</taxon>
        <taxon>Alphaproteobacteria</taxon>
        <taxon>Rhodobacterales</taxon>
        <taxon>Roseobacteraceae</taxon>
        <taxon>Ketogulonicigenium</taxon>
    </lineage>
</organism>
<dbReference type="SUPFAM" id="SSF110710">
    <property type="entry name" value="TTHA0583/YokD-like"/>
    <property type="match status" value="1"/>
</dbReference>
<dbReference type="NCBIfam" id="NF033082">
    <property type="entry name" value="AAC_3"/>
    <property type="match status" value="1"/>
</dbReference>
<dbReference type="GO" id="GO:0046677">
    <property type="term" value="P:response to antibiotic"/>
    <property type="evidence" value="ECO:0007669"/>
    <property type="project" value="UniProtKB-KW"/>
</dbReference>
<dbReference type="InterPro" id="IPR003679">
    <property type="entry name" value="Amioglycoside_AcTrfase"/>
</dbReference>
<dbReference type="EC" id="2.3.1.-" evidence="5"/>
<keyword evidence="5" id="KW-0046">Antibiotic resistance</keyword>
<evidence type="ECO:0000313" key="6">
    <source>
        <dbReference type="EMBL" id="AEM40673.1"/>
    </source>
</evidence>
<evidence type="ECO:0000256" key="5">
    <source>
        <dbReference type="RuleBase" id="RU365031"/>
    </source>
</evidence>
<proteinExistence type="inferred from homology"/>
<dbReference type="Pfam" id="PF02522">
    <property type="entry name" value="Antibiotic_NAT"/>
    <property type="match status" value="1"/>
</dbReference>
<gene>
    <name evidence="6" type="primary">aacC</name>
    <name evidence="6" type="ordered locus">KVU_0834</name>
</gene>
<comment type="catalytic activity">
    <reaction evidence="5">
        <text>a 2-deoxystreptamine antibiotic + acetyl-CoA = an N(3)-acetyl-2-deoxystreptamine antibiotic + CoA + H(+)</text>
        <dbReference type="Rhea" id="RHEA:12665"/>
        <dbReference type="ChEBI" id="CHEBI:15378"/>
        <dbReference type="ChEBI" id="CHEBI:57287"/>
        <dbReference type="ChEBI" id="CHEBI:57288"/>
        <dbReference type="ChEBI" id="CHEBI:57921"/>
        <dbReference type="ChEBI" id="CHEBI:77452"/>
        <dbReference type="EC" id="2.3.1.81"/>
    </reaction>
</comment>
<dbReference type="AlphaFoldDB" id="F9Y541"/>
<dbReference type="PATRIC" id="fig|759362.5.peg.862"/>
<dbReference type="KEGG" id="kvl:KVU_0834"/>
<dbReference type="PANTHER" id="PTHR11104:SF0">
    <property type="entry name" value="SPBETA PROPHAGE-DERIVED AMINOGLYCOSIDE N(3')-ACETYLTRANSFERASE-LIKE PROTEIN YOKD"/>
    <property type="match status" value="1"/>
</dbReference>
<keyword evidence="3 5" id="KW-0808">Transferase</keyword>
<evidence type="ECO:0000256" key="1">
    <source>
        <dbReference type="ARBA" id="ARBA00006383"/>
    </source>
</evidence>
<dbReference type="eggNOG" id="COG2746">
    <property type="taxonomic scope" value="Bacteria"/>
</dbReference>
<dbReference type="Proteomes" id="UP000000692">
    <property type="component" value="Chromosome"/>
</dbReference>
<dbReference type="GO" id="GO:0046353">
    <property type="term" value="F:aminoglycoside 3-N-acetyltransferase activity"/>
    <property type="evidence" value="ECO:0007669"/>
    <property type="project" value="UniProtKB-EC"/>
</dbReference>
<accession>F9Y541</accession>
<dbReference type="EMBL" id="CP002018">
    <property type="protein sequence ID" value="AEM40673.1"/>
    <property type="molecule type" value="Genomic_DNA"/>
</dbReference>